<proteinExistence type="predicted"/>
<evidence type="ECO:0000256" key="3">
    <source>
        <dbReference type="ARBA" id="ARBA00022452"/>
    </source>
</evidence>
<dbReference type="PANTHER" id="PTHR30069:SF46">
    <property type="entry name" value="OAR PROTEIN"/>
    <property type="match status" value="1"/>
</dbReference>
<dbReference type="Proteomes" id="UP000006844">
    <property type="component" value="Chromosome"/>
</dbReference>
<dbReference type="eggNOG" id="COG4771">
    <property type="taxonomic scope" value="Bacteria"/>
</dbReference>
<dbReference type="SUPFAM" id="SSF56935">
    <property type="entry name" value="Porins"/>
    <property type="match status" value="1"/>
</dbReference>
<evidence type="ECO:0000256" key="7">
    <source>
        <dbReference type="SAM" id="MobiDB-lite"/>
    </source>
</evidence>
<dbReference type="RefSeq" id="WP_013566756.1">
    <property type="nucleotide sequence ID" value="NC_014963.1"/>
</dbReference>
<evidence type="ECO:0000256" key="4">
    <source>
        <dbReference type="ARBA" id="ARBA00022692"/>
    </source>
</evidence>
<dbReference type="Gene3D" id="2.60.40.1120">
    <property type="entry name" value="Carboxypeptidase-like, regulatory domain"/>
    <property type="match status" value="1"/>
</dbReference>
<protein>
    <submittedName>
        <fullName evidence="10">TonB-dependent receptor plug</fullName>
    </submittedName>
</protein>
<dbReference type="Pfam" id="PF13620">
    <property type="entry name" value="CarboxypepD_reg"/>
    <property type="match status" value="1"/>
</dbReference>
<evidence type="ECO:0000256" key="1">
    <source>
        <dbReference type="ARBA" id="ARBA00004571"/>
    </source>
</evidence>
<evidence type="ECO:0000256" key="5">
    <source>
        <dbReference type="ARBA" id="ARBA00023136"/>
    </source>
</evidence>
<feature type="chain" id="PRO_5003232228" evidence="8">
    <location>
        <begin position="26"/>
        <end position="1091"/>
    </location>
</feature>
<feature type="signal peptide" evidence="8">
    <location>
        <begin position="1"/>
        <end position="25"/>
    </location>
</feature>
<feature type="region of interest" description="Disordered" evidence="7">
    <location>
        <begin position="1052"/>
        <end position="1079"/>
    </location>
</feature>
<evidence type="ECO:0000256" key="8">
    <source>
        <dbReference type="SAM" id="SignalP"/>
    </source>
</evidence>
<comment type="subcellular location">
    <subcellularLocation>
        <location evidence="1">Cell outer membrane</location>
        <topology evidence="1">Multi-pass membrane protein</topology>
    </subcellularLocation>
</comment>
<keyword evidence="8" id="KW-0732">Signal</keyword>
<dbReference type="GO" id="GO:0044718">
    <property type="term" value="P:siderophore transmembrane transport"/>
    <property type="evidence" value="ECO:0007669"/>
    <property type="project" value="TreeGrafter"/>
</dbReference>
<dbReference type="Gene3D" id="2.40.170.20">
    <property type="entry name" value="TonB-dependent receptor, beta-barrel domain"/>
    <property type="match status" value="1"/>
</dbReference>
<feature type="domain" description="TonB-dependent transporter Oar-like beta-barrel" evidence="9">
    <location>
        <begin position="241"/>
        <end position="1068"/>
    </location>
</feature>
<dbReference type="GO" id="GO:0030246">
    <property type="term" value="F:carbohydrate binding"/>
    <property type="evidence" value="ECO:0007669"/>
    <property type="project" value="InterPro"/>
</dbReference>
<dbReference type="GO" id="GO:0015344">
    <property type="term" value="F:siderophore uptake transmembrane transporter activity"/>
    <property type="evidence" value="ECO:0007669"/>
    <property type="project" value="TreeGrafter"/>
</dbReference>
<dbReference type="PANTHER" id="PTHR30069">
    <property type="entry name" value="TONB-DEPENDENT OUTER MEMBRANE RECEPTOR"/>
    <property type="match status" value="1"/>
</dbReference>
<reference evidence="10 11" key="1">
    <citation type="journal article" date="2012" name="Stand. Genomic Sci.">
        <title>Complete genome sequence of Terriglobus saanensis type strain SP1PR4(T), an Acidobacteria from tundra soil.</title>
        <authorList>
            <person name="Rawat S.R."/>
            <person name="Mannisto M.K."/>
            <person name="Starovoytov V."/>
            <person name="Goodwin L."/>
            <person name="Nolan M."/>
            <person name="Hauser L."/>
            <person name="Land M."/>
            <person name="Davenport K.W."/>
            <person name="Woyke T."/>
            <person name="Haggblom M.M."/>
        </authorList>
    </citation>
    <scope>NUCLEOTIDE SEQUENCE</scope>
    <source>
        <strain evidence="11">ATCC BAA-1853 / DSM 23119 / SP1PR4</strain>
    </source>
</reference>
<name>E8UZU6_TERSS</name>
<dbReference type="EMBL" id="CP002467">
    <property type="protein sequence ID" value="ADV81023.1"/>
    <property type="molecule type" value="Genomic_DNA"/>
</dbReference>
<keyword evidence="5" id="KW-0472">Membrane</keyword>
<keyword evidence="3" id="KW-1134">Transmembrane beta strand</keyword>
<dbReference type="HOGENOM" id="CLU_006298_0_0_0"/>
<evidence type="ECO:0000256" key="6">
    <source>
        <dbReference type="ARBA" id="ARBA00023237"/>
    </source>
</evidence>
<dbReference type="Pfam" id="PF25183">
    <property type="entry name" value="OMP_b-brl_4"/>
    <property type="match status" value="1"/>
</dbReference>
<dbReference type="InterPro" id="IPR013784">
    <property type="entry name" value="Carb-bd-like_fold"/>
</dbReference>
<dbReference type="STRING" id="401053.AciPR4_0185"/>
<dbReference type="KEGG" id="tsa:AciPR4_0185"/>
<keyword evidence="10" id="KW-0675">Receptor</keyword>
<keyword evidence="6" id="KW-0998">Cell outer membrane</keyword>
<gene>
    <name evidence="10" type="ordered locus">AciPR4_0185</name>
</gene>
<evidence type="ECO:0000259" key="9">
    <source>
        <dbReference type="Pfam" id="PF25183"/>
    </source>
</evidence>
<evidence type="ECO:0000256" key="2">
    <source>
        <dbReference type="ARBA" id="ARBA00022448"/>
    </source>
</evidence>
<dbReference type="InterPro" id="IPR057601">
    <property type="entry name" value="Oar-like_b-barrel"/>
</dbReference>
<dbReference type="SUPFAM" id="SSF49452">
    <property type="entry name" value="Starch-binding domain-like"/>
    <property type="match status" value="1"/>
</dbReference>
<evidence type="ECO:0000313" key="11">
    <source>
        <dbReference type="Proteomes" id="UP000006844"/>
    </source>
</evidence>
<keyword evidence="11" id="KW-1185">Reference proteome</keyword>
<dbReference type="AlphaFoldDB" id="E8UZU6"/>
<dbReference type="GO" id="GO:0009279">
    <property type="term" value="C:cell outer membrane"/>
    <property type="evidence" value="ECO:0007669"/>
    <property type="project" value="UniProtKB-SubCell"/>
</dbReference>
<evidence type="ECO:0000313" key="10">
    <source>
        <dbReference type="EMBL" id="ADV81023.1"/>
    </source>
</evidence>
<organism evidence="10 11">
    <name type="scientific">Terriglobus saanensis (strain ATCC BAA-1853 / DSM 23119 / SP1PR4)</name>
    <dbReference type="NCBI Taxonomy" id="401053"/>
    <lineage>
        <taxon>Bacteria</taxon>
        <taxon>Pseudomonadati</taxon>
        <taxon>Acidobacteriota</taxon>
        <taxon>Terriglobia</taxon>
        <taxon>Terriglobales</taxon>
        <taxon>Acidobacteriaceae</taxon>
        <taxon>Terriglobus</taxon>
    </lineage>
</organism>
<sequence length="1091" mass="117298">MKLFPRQVKFVLMLFVLALTQAITAQTFRGGIAGTVQDSSGAVVPNAKISLTGTDTGYKRELESTSSGDYTFPDLPLGNYSIEVSSAGFASTKIDKIAVRPGQVYSLEIKLSVSTSSELIEVNAAAVSLDTVSSTNNAVVNEKAVENMPLNGRDFTQLIKIVPGYNGAGSLNGTRTNQNNYQIDGADNNDIWQNASAANQGGVGSIAGVTIPIDAIDQFTVQTQANAESGRNGGGLISLAIKSGTNRIHGTAYYFNRNEFFAARSPFLKDTDRKPALRNQQFGGSLGGPIIHDKLFYFVNYERQKYTIANSASATEPTTAYVAQATALLAAHGISVNPLSLSVITLWPQGNKNSGPAANGNFLDTTPQHGYSDNSIGKIDWTITPRQQLSARAFIGTGRQFATSSSTGPFISDYYQVAPDITQNFTVVHNWAVTNHISNQLLAGVGVFNQTFNDQNHSQNIPALGLNTGVTTPSLFGAPTITISSSTDFDQVGPTQPLGRKDYTGHLTDTMTWLKGKHQFRFGGEFRRNYMDLQYQRNVRGTFTFTGNASASVALPAGATSYAADTAPTQAVKGLADFLAGYVGSSSFTQGTLRRGIYNKAFDIFAQDTYTVLPSLTLNYGVRYTYNGPFTSNGVISGFRPGATNADAYGLEIVGQGLDSVYNSNKTNFAPRFGFSYQPAQKMVIRGTYGIYFDVPNWNGFFDNRPGNGGASGVQANPTGATPVLNLSRNLYQWQTGVNPFVGASIPAALGLSTVDPNFKTAYVQNFNLNTQYQISRNTMLQISYVGSLGRRLFRLRDINQARPGIGATTAALQPRRPFYTDTRLANRTTIAAINQMESKAASNYHSIQAMLRTSNYHGLTAQGSYTLGHAFDNVSGTRGFAPQDSTNIDGEYGSADFDVRQTFNGYIVYEVPKFTDHATYLTRGWQGNAFITAYTGTPFSAKLGSTDNSGTGELQDRLNQIGDPKAGLNRQLVRPAGATPYVQWYTGAAFQTAPAGTFGTTARNAYRGPGFATVDAAVVKNTYIHEGINLQLRAEMFNIFNRLNLANPSLSGSPTGSSFGRSTNTRSNSGAPGIGPGEPFNVQLAGKIIF</sequence>
<dbReference type="InterPro" id="IPR039426">
    <property type="entry name" value="TonB-dep_rcpt-like"/>
</dbReference>
<accession>E8UZU6</accession>
<keyword evidence="4" id="KW-0812">Transmembrane</keyword>
<feature type="compositionally biased region" description="Polar residues" evidence="7">
    <location>
        <begin position="1052"/>
        <end position="1071"/>
    </location>
</feature>
<keyword evidence="2" id="KW-0813">Transport</keyword>
<dbReference type="InterPro" id="IPR036942">
    <property type="entry name" value="Beta-barrel_TonB_sf"/>
</dbReference>
<dbReference type="OrthoDB" id="97893at2"/>